<evidence type="ECO:0000256" key="4">
    <source>
        <dbReference type="ARBA" id="ARBA00022676"/>
    </source>
</evidence>
<feature type="region of interest" description="Disordered" evidence="13">
    <location>
        <begin position="1476"/>
        <end position="1495"/>
    </location>
</feature>
<keyword evidence="6 14" id="KW-0812">Transmembrane</keyword>
<evidence type="ECO:0000256" key="14">
    <source>
        <dbReference type="SAM" id="Phobius"/>
    </source>
</evidence>
<evidence type="ECO:0000256" key="3">
    <source>
        <dbReference type="ARBA" id="ARBA00022475"/>
    </source>
</evidence>
<feature type="transmembrane region" description="Helical" evidence="14">
    <location>
        <begin position="266"/>
        <end position="298"/>
    </location>
</feature>
<evidence type="ECO:0000256" key="6">
    <source>
        <dbReference type="ARBA" id="ARBA00022692"/>
    </source>
</evidence>
<feature type="compositionally biased region" description="Polar residues" evidence="13">
    <location>
        <begin position="1536"/>
        <end position="1557"/>
    </location>
</feature>
<accession>A0AAV2NFT2</accession>
<comment type="subcellular location">
    <subcellularLocation>
        <location evidence="1">Cell membrane</location>
        <topology evidence="1">Multi-pass membrane protein</topology>
    </subcellularLocation>
</comment>
<name>A0AAV2NFT2_9HYME</name>
<reference evidence="16" key="1">
    <citation type="submission" date="2024-04" db="EMBL/GenBank/DDBJ databases">
        <authorList>
            <consortium name="Molecular Ecology Group"/>
        </authorList>
    </citation>
    <scope>NUCLEOTIDE SEQUENCE</scope>
</reference>
<feature type="domain" description="Chitin synthase chs-1/2 N-terminal putative transporter" evidence="15">
    <location>
        <begin position="67"/>
        <end position="470"/>
    </location>
</feature>
<evidence type="ECO:0000256" key="5">
    <source>
        <dbReference type="ARBA" id="ARBA00022679"/>
    </source>
</evidence>
<dbReference type="Gene3D" id="3.90.550.10">
    <property type="entry name" value="Spore Coat Polysaccharide Biosynthesis Protein SpsA, Chain A"/>
    <property type="match status" value="1"/>
</dbReference>
<keyword evidence="5" id="KW-0808">Transferase</keyword>
<keyword evidence="3" id="KW-1003">Cell membrane</keyword>
<dbReference type="GO" id="GO:0005886">
    <property type="term" value="C:plasma membrane"/>
    <property type="evidence" value="ECO:0007669"/>
    <property type="project" value="UniProtKB-SubCell"/>
</dbReference>
<feature type="transmembrane region" description="Helical" evidence="14">
    <location>
        <begin position="1301"/>
        <end position="1319"/>
    </location>
</feature>
<keyword evidence="8" id="KW-0175">Coiled coil</keyword>
<proteinExistence type="inferred from homology"/>
<feature type="transmembrane region" description="Helical" evidence="14">
    <location>
        <begin position="197"/>
        <end position="216"/>
    </location>
</feature>
<evidence type="ECO:0000256" key="1">
    <source>
        <dbReference type="ARBA" id="ARBA00004651"/>
    </source>
</evidence>
<evidence type="ECO:0000256" key="13">
    <source>
        <dbReference type="SAM" id="MobiDB-lite"/>
    </source>
</evidence>
<keyword evidence="10" id="KW-0325">Glycoprotein</keyword>
<feature type="transmembrane region" description="Helical" evidence="14">
    <location>
        <begin position="924"/>
        <end position="951"/>
    </location>
</feature>
<feature type="transmembrane region" description="Helical" evidence="14">
    <location>
        <begin position="168"/>
        <end position="191"/>
    </location>
</feature>
<dbReference type="InterPro" id="IPR029044">
    <property type="entry name" value="Nucleotide-diphossugar_trans"/>
</dbReference>
<gene>
    <name evidence="16" type="ORF">LPLAT_LOCUS4394</name>
</gene>
<feature type="region of interest" description="Disordered" evidence="13">
    <location>
        <begin position="1439"/>
        <end position="1459"/>
    </location>
</feature>
<dbReference type="EMBL" id="OZ034837">
    <property type="protein sequence ID" value="CAL1678570.1"/>
    <property type="molecule type" value="Genomic_DNA"/>
</dbReference>
<feature type="transmembrane region" description="Helical" evidence="14">
    <location>
        <begin position="400"/>
        <end position="422"/>
    </location>
</feature>
<evidence type="ECO:0000256" key="12">
    <source>
        <dbReference type="ARBA" id="ARBA00048014"/>
    </source>
</evidence>
<evidence type="ECO:0000313" key="16">
    <source>
        <dbReference type="EMBL" id="CAL1678570.1"/>
    </source>
</evidence>
<feature type="transmembrane region" description="Helical" evidence="14">
    <location>
        <begin position="450"/>
        <end position="467"/>
    </location>
</feature>
<protein>
    <recommendedName>
        <fullName evidence="2">chitin synthase</fullName>
        <ecNumber evidence="2">2.4.1.16</ecNumber>
    </recommendedName>
</protein>
<feature type="compositionally biased region" description="Polar residues" evidence="13">
    <location>
        <begin position="1449"/>
        <end position="1459"/>
    </location>
</feature>
<comment type="similarity">
    <text evidence="11">Belongs to the chitin synthase family. Class IV subfamily.</text>
</comment>
<keyword evidence="9 14" id="KW-0472">Membrane</keyword>
<evidence type="ECO:0000256" key="7">
    <source>
        <dbReference type="ARBA" id="ARBA00022989"/>
    </source>
</evidence>
<feature type="region of interest" description="Disordered" evidence="13">
    <location>
        <begin position="1"/>
        <end position="40"/>
    </location>
</feature>
<dbReference type="FunFam" id="3.90.550.10:FF:000139">
    <property type="entry name" value="Chitin synthase 8"/>
    <property type="match status" value="1"/>
</dbReference>
<comment type="catalytic activity">
    <reaction evidence="12">
        <text>[(1-&gt;4)-N-acetyl-beta-D-glucosaminyl](n) + UDP-N-acetyl-alpha-D-glucosamine = [(1-&gt;4)-N-acetyl-beta-D-glucosaminyl](n+1) + UDP + H(+)</text>
        <dbReference type="Rhea" id="RHEA:16637"/>
        <dbReference type="Rhea" id="RHEA-COMP:9593"/>
        <dbReference type="Rhea" id="RHEA-COMP:9595"/>
        <dbReference type="ChEBI" id="CHEBI:15378"/>
        <dbReference type="ChEBI" id="CHEBI:17029"/>
        <dbReference type="ChEBI" id="CHEBI:57705"/>
        <dbReference type="ChEBI" id="CHEBI:58223"/>
        <dbReference type="EC" id="2.4.1.16"/>
    </reaction>
</comment>
<feature type="transmembrane region" description="Helical" evidence="14">
    <location>
        <begin position="1011"/>
        <end position="1031"/>
    </location>
</feature>
<feature type="transmembrane region" description="Helical" evidence="14">
    <location>
        <begin position="370"/>
        <end position="388"/>
    </location>
</feature>
<evidence type="ECO:0000256" key="9">
    <source>
        <dbReference type="ARBA" id="ARBA00023136"/>
    </source>
</evidence>
<keyword evidence="17" id="KW-1185">Reference proteome</keyword>
<evidence type="ECO:0000256" key="2">
    <source>
        <dbReference type="ARBA" id="ARBA00012543"/>
    </source>
</evidence>
<feature type="transmembrane region" description="Helical" evidence="14">
    <location>
        <begin position="131"/>
        <end position="156"/>
    </location>
</feature>
<dbReference type="EC" id="2.4.1.16" evidence="2"/>
<evidence type="ECO:0000256" key="8">
    <source>
        <dbReference type="ARBA" id="ARBA00023054"/>
    </source>
</evidence>
<dbReference type="PANTHER" id="PTHR22914">
    <property type="entry name" value="CHITIN SYNTHASE"/>
    <property type="match status" value="1"/>
</dbReference>
<dbReference type="InterPro" id="IPR004835">
    <property type="entry name" value="Chitin_synth"/>
</dbReference>
<feature type="transmembrane region" description="Helical" evidence="14">
    <location>
        <begin position="310"/>
        <end position="333"/>
    </location>
</feature>
<evidence type="ECO:0000313" key="17">
    <source>
        <dbReference type="Proteomes" id="UP001497644"/>
    </source>
</evidence>
<feature type="transmembrane region" description="Helical" evidence="14">
    <location>
        <begin position="67"/>
        <end position="88"/>
    </location>
</feature>
<feature type="region of interest" description="Disordered" evidence="13">
    <location>
        <begin position="1511"/>
        <end position="1568"/>
    </location>
</feature>
<feature type="transmembrane region" description="Helical" evidence="14">
    <location>
        <begin position="957"/>
        <end position="974"/>
    </location>
</feature>
<feature type="transmembrane region" description="Helical" evidence="14">
    <location>
        <begin position="1361"/>
        <end position="1382"/>
    </location>
</feature>
<feature type="transmembrane region" description="Helical" evidence="14">
    <location>
        <begin position="1043"/>
        <end position="1062"/>
    </location>
</feature>
<dbReference type="Pfam" id="PF23000">
    <property type="entry name" value="ChitinSynthase_IV_N"/>
    <property type="match status" value="1"/>
</dbReference>
<keyword evidence="4" id="KW-0328">Glycosyltransferase</keyword>
<dbReference type="SUPFAM" id="SSF53448">
    <property type="entry name" value="Nucleotide-diphospho-sugar transferases"/>
    <property type="match status" value="1"/>
</dbReference>
<dbReference type="InterPro" id="IPR055120">
    <property type="entry name" value="Chs-1/2_IV_N"/>
</dbReference>
<feature type="transmembrane region" description="Helical" evidence="14">
    <location>
        <begin position="236"/>
        <end position="254"/>
    </location>
</feature>
<sequence length="1568" mass="181710">MSSISRENGPRNSIYDNYNHYDDSSSDETEEEGSQKDAPPWDMFKSFPSQIESGSVQNNRFFEITIWILKVIIYGLLFIIVLCSGIVAKTTVLFATSQLQKGPIIMSLPHCNNKSEGEEFLTEHTQDGRIKWTWCLILIFLVPECIGVLNALWYYLFKRKTKMPKKRYILFMILTDTLHTIGLVLLTFVILPETEAVQGAAIFCCLCFIPGLLNLLSRNEENRNLSTRQLRLFKIFDALALVSQISGMFLWPLIQHQRSDVIKTSTWIFPVVLILCSIRWWSNFVSFHSNIGLVRFLFSVKRDLQPGQHIVQGFTSLWRMLVFIIGALVVNIFEGIDAESFFSPRFTEEYKINLTFKNVSQEKDFWTADGLMPLYVFAIQAVCAMIMYQSCKFAYRTHMYQFGFAFPTSLAGLGTVCLIMALCVARKNCAFHGIIFTDYLFFGESLFENWSAFVSSWYVWCWLIWLMSQIWITRHLWTTENERLALAERIFSTITYDSLMIDQCLALNRKTQNDSVNEDDEEESKDAEILNDDFKIEVVDIGLDIGRIEQDFGREDLNTTVDKRKDRVTKIYACATMWHEEKNEMNRLVGSILRLDRDQCAMRVTQKYYKVQIKDYYELETHIFFDDAFCCMHGCIGLCNHDENETQVNQYVITLVETVQSNVENLRMPYTPPIKYPTPYGGRLVWTLPAKTQLIVHLKDKNKIRHRKRWSQVMYMYYLLGYRLVGLSIDMDRKEIIAENTYILTLDGDIDFRPDAVKILVDLMKKDRDLGAACGRIHPVGSGPIVWFQKFEYAIGHWLQKSTEHTIGCVLCSPGCFSLFRAKALMYVMAKYATKSTEARHYIQYDQGEDRWLCTLLLQMGFRVEYSAASDAYTHAPELFTELFIQRRRWIPSTVANIFDLLITAKMTRGVNDDISWLYIAYQWILMGSTILGPGTIFLMLVGAFVAAFHIDNWTSFWYNLIPISVFIAVCFTCKERMQLLVAEIISAMYGLVMVIVLVGIMLQIAEDGWLAPSSLLFFIVACQMTVAGLLHPQEAVCLLCGIIYYITVPSMYMLLTIFSVFNVHNVTWGTRDSKKASVKPQDEQRSTAIGNLSEFMRRTGNKQDRNQKGSFEFSLGDLFKCVCCIHSGISYEEKRLNEINENLQQINKHQNLILDRLHATNMEANNVAQSSSNADMYTRSYFPMEEIVEEEVHEGVELQHMNDKSDHENESYKDVDDVDDESDVLTQVSGISSHDRASSFLISPYWLQDERMRKGEVDFLSHSEEEFWKTLIARYLRPIESDEESQNKITEELMNCRDAYLLKFFMINALFVLIVFLMQLNKNILHLQWPLGMKYNITYNGIDDSKEVHMTKEYLRLEPIGCLFIAAFISILGVQFFAMLVHRFGTFSHVLANARLPFCAKITSSEDSAFEKDADKIAQGLQRMAEDDLIYELRRSTMTSPSRRRTVQELTENSQGSSRMMGNFERLFRRKLHDPNASGLSRHMSTRMSQSAFSAFERRRSTLLEERRRSTLLEERRTQTQKPYDIYDDADNLRRPSNNQAFQLQPRRSNSNQFQYDNPGFKQDENI</sequence>
<evidence type="ECO:0000256" key="11">
    <source>
        <dbReference type="ARBA" id="ARBA00046329"/>
    </source>
</evidence>
<evidence type="ECO:0000259" key="15">
    <source>
        <dbReference type="Pfam" id="PF23000"/>
    </source>
</evidence>
<dbReference type="Proteomes" id="UP001497644">
    <property type="component" value="Chromosome 14"/>
</dbReference>
<feature type="transmembrane region" description="Helical" evidence="14">
    <location>
        <begin position="981"/>
        <end position="1005"/>
    </location>
</feature>
<organism evidence="16 17">
    <name type="scientific">Lasius platythorax</name>
    <dbReference type="NCBI Taxonomy" id="488582"/>
    <lineage>
        <taxon>Eukaryota</taxon>
        <taxon>Metazoa</taxon>
        <taxon>Ecdysozoa</taxon>
        <taxon>Arthropoda</taxon>
        <taxon>Hexapoda</taxon>
        <taxon>Insecta</taxon>
        <taxon>Pterygota</taxon>
        <taxon>Neoptera</taxon>
        <taxon>Endopterygota</taxon>
        <taxon>Hymenoptera</taxon>
        <taxon>Apocrita</taxon>
        <taxon>Aculeata</taxon>
        <taxon>Formicoidea</taxon>
        <taxon>Formicidae</taxon>
        <taxon>Formicinae</taxon>
        <taxon>Lasius</taxon>
        <taxon>Lasius</taxon>
    </lineage>
</organism>
<keyword evidence="7 14" id="KW-1133">Transmembrane helix</keyword>
<dbReference type="Pfam" id="PF03142">
    <property type="entry name" value="Chitin_synth_2"/>
    <property type="match status" value="1"/>
</dbReference>
<evidence type="ECO:0000256" key="10">
    <source>
        <dbReference type="ARBA" id="ARBA00023180"/>
    </source>
</evidence>
<dbReference type="PANTHER" id="PTHR22914:SF14">
    <property type="entry name" value="CHITIN SYNTHASE"/>
    <property type="match status" value="1"/>
</dbReference>
<dbReference type="GO" id="GO:0004100">
    <property type="term" value="F:chitin synthase activity"/>
    <property type="evidence" value="ECO:0007669"/>
    <property type="project" value="UniProtKB-EC"/>
</dbReference>
<dbReference type="GO" id="GO:0006031">
    <property type="term" value="P:chitin biosynthetic process"/>
    <property type="evidence" value="ECO:0007669"/>
    <property type="project" value="TreeGrafter"/>
</dbReference>